<dbReference type="GO" id="GO:0006281">
    <property type="term" value="P:DNA repair"/>
    <property type="evidence" value="ECO:0007669"/>
    <property type="project" value="UniProtKB-UniRule"/>
</dbReference>
<dbReference type="GO" id="GO:0035101">
    <property type="term" value="C:FACT complex"/>
    <property type="evidence" value="ECO:0007669"/>
    <property type="project" value="UniProtKB-UniRule"/>
</dbReference>
<dbReference type="InterPro" id="IPR029149">
    <property type="entry name" value="Creatin/AminoP/Spt16_N"/>
</dbReference>
<feature type="domain" description="FACT complex subunit SPT16 middle" evidence="14">
    <location>
        <begin position="561"/>
        <end position="711"/>
    </location>
</feature>
<dbReference type="Pfam" id="PF00557">
    <property type="entry name" value="Peptidase_M24"/>
    <property type="match status" value="1"/>
</dbReference>
<evidence type="ECO:0000256" key="6">
    <source>
        <dbReference type="ARBA" id="ARBA00023054"/>
    </source>
</evidence>
<dbReference type="SUPFAM" id="SSF55920">
    <property type="entry name" value="Creatinase/aminopeptidase"/>
    <property type="match status" value="1"/>
</dbReference>
<dbReference type="InterPro" id="IPR029148">
    <property type="entry name" value="FACT-SPT16_Nlobe"/>
</dbReference>
<evidence type="ECO:0000256" key="7">
    <source>
        <dbReference type="ARBA" id="ARBA00023163"/>
    </source>
</evidence>
<feature type="region of interest" description="Disordered" evidence="12">
    <location>
        <begin position="457"/>
        <end position="478"/>
    </location>
</feature>
<dbReference type="GO" id="GO:0010468">
    <property type="term" value="P:regulation of gene expression"/>
    <property type="evidence" value="ECO:0007669"/>
    <property type="project" value="UniProtKB-ARBA"/>
</dbReference>
<keyword evidence="4 11" id="KW-0227">DNA damage</keyword>
<dbReference type="Gene3D" id="2.30.29.30">
    <property type="entry name" value="Pleckstrin-homology domain (PH domain)/Phosphotyrosine-binding domain (PTB)"/>
    <property type="match status" value="1"/>
</dbReference>
<dbReference type="InterPro" id="IPR056595">
    <property type="entry name" value="Fact-SPT16_PH"/>
</dbReference>
<comment type="caution">
    <text evidence="16">The sequence shown here is derived from an EMBL/GenBank/DDBJ whole genome shotgun (WGS) entry which is preliminary data.</text>
</comment>
<dbReference type="SMART" id="SM01287">
    <property type="entry name" value="Rtt106"/>
    <property type="match status" value="1"/>
</dbReference>
<dbReference type="GO" id="GO:0006368">
    <property type="term" value="P:transcription elongation by RNA polymerase II"/>
    <property type="evidence" value="ECO:0007669"/>
    <property type="project" value="TreeGrafter"/>
</dbReference>
<proteinExistence type="inferred from homology"/>
<dbReference type="InterPro" id="IPR040258">
    <property type="entry name" value="Spt16"/>
</dbReference>
<dbReference type="InterPro" id="IPR013953">
    <property type="entry name" value="FACT_SPT16_M"/>
</dbReference>
<evidence type="ECO:0000256" key="3">
    <source>
        <dbReference type="ARBA" id="ARBA00022705"/>
    </source>
</evidence>
<feature type="domain" description="Histone chaperone RTT106/FACT complex subunit SPT16-like middle" evidence="15">
    <location>
        <begin position="837"/>
        <end position="927"/>
    </location>
</feature>
<dbReference type="InterPro" id="IPR036005">
    <property type="entry name" value="Creatinase/aminopeptidase-like"/>
</dbReference>
<dbReference type="Pfam" id="PF08512">
    <property type="entry name" value="Rttp106-like_middle"/>
    <property type="match status" value="1"/>
</dbReference>
<dbReference type="Gene3D" id="2.30.29.210">
    <property type="entry name" value="FACT complex subunit Spt16p/Cdc68p"/>
    <property type="match status" value="1"/>
</dbReference>
<dbReference type="PANTHER" id="PTHR13980:SF15">
    <property type="entry name" value="FACT COMPLEX SUBUNIT SPT16"/>
    <property type="match status" value="1"/>
</dbReference>
<keyword evidence="2 11" id="KW-0158">Chromosome</keyword>
<keyword evidence="17" id="KW-1185">Reference proteome</keyword>
<feature type="compositionally biased region" description="Basic and acidic residues" evidence="12">
    <location>
        <begin position="1024"/>
        <end position="1052"/>
    </location>
</feature>
<evidence type="ECO:0000313" key="17">
    <source>
        <dbReference type="Proteomes" id="UP001050691"/>
    </source>
</evidence>
<keyword evidence="9 11" id="KW-0539">Nucleus</keyword>
<accession>A0AAV5AH60</accession>
<dbReference type="Gene3D" id="2.30.29.150">
    <property type="match status" value="1"/>
</dbReference>
<dbReference type="PANTHER" id="PTHR13980">
    <property type="entry name" value="CDC68 RELATED"/>
    <property type="match status" value="1"/>
</dbReference>
<comment type="subunit">
    <text evidence="11">Component of the FACT complex.</text>
</comment>
<evidence type="ECO:0000256" key="2">
    <source>
        <dbReference type="ARBA" id="ARBA00022454"/>
    </source>
</evidence>
<dbReference type="AlphaFoldDB" id="A0AAV5AH60"/>
<keyword evidence="8 11" id="KW-0234">DNA repair</keyword>
<dbReference type="InterPro" id="IPR011993">
    <property type="entry name" value="PH-like_dom_sf"/>
</dbReference>
<dbReference type="GO" id="GO:0031491">
    <property type="term" value="F:nucleosome binding"/>
    <property type="evidence" value="ECO:0007669"/>
    <property type="project" value="TreeGrafter"/>
</dbReference>
<dbReference type="FunFam" id="3.90.230.10:FF:000005">
    <property type="entry name" value="FACT complex subunit spt16"/>
    <property type="match status" value="1"/>
</dbReference>
<evidence type="ECO:0000256" key="4">
    <source>
        <dbReference type="ARBA" id="ARBA00022763"/>
    </source>
</evidence>
<evidence type="ECO:0000256" key="8">
    <source>
        <dbReference type="ARBA" id="ARBA00023204"/>
    </source>
</evidence>
<evidence type="ECO:0000256" key="9">
    <source>
        <dbReference type="ARBA" id="ARBA00023242"/>
    </source>
</evidence>
<dbReference type="Pfam" id="PF21091">
    <property type="entry name" value="SPT16_C"/>
    <property type="match status" value="1"/>
</dbReference>
<evidence type="ECO:0000256" key="12">
    <source>
        <dbReference type="SAM" id="MobiDB-lite"/>
    </source>
</evidence>
<comment type="function">
    <text evidence="10 11">Component of the FACT complex, a general chromatin factor that acts to reorganize nucleosomes. The FACT complex is involved in multiple processes that require DNA as a template such as mRNA elongation, DNA replication and DNA repair. During transcription elongation the FACT complex acts as a histone chaperone that both destabilizes and restores nucleosomal structure. It facilitates the passage of RNA polymerase II and transcription by promoting the dissociation of one histone H2A-H2B dimer from the nucleosome, then subsequently promotes the reestablishment of the nucleosome following the passage of RNA polymerase II.</text>
</comment>
<evidence type="ECO:0000256" key="5">
    <source>
        <dbReference type="ARBA" id="ARBA00023015"/>
    </source>
</evidence>
<feature type="domain" description="FACT complex subunit SPT16 N-terminal lobe" evidence="13">
    <location>
        <begin position="5"/>
        <end position="174"/>
    </location>
</feature>
<dbReference type="InterPro" id="IPR000994">
    <property type="entry name" value="Pept_M24"/>
</dbReference>
<evidence type="ECO:0000256" key="11">
    <source>
        <dbReference type="RuleBase" id="RU367052"/>
    </source>
</evidence>
<protein>
    <recommendedName>
        <fullName evidence="11">FACT complex subunit</fullName>
    </recommendedName>
</protein>
<feature type="compositionally biased region" description="Acidic residues" evidence="12">
    <location>
        <begin position="965"/>
        <end position="1023"/>
    </location>
</feature>
<evidence type="ECO:0000313" key="16">
    <source>
        <dbReference type="EMBL" id="GJJ12499.1"/>
    </source>
</evidence>
<evidence type="ECO:0000259" key="14">
    <source>
        <dbReference type="SMART" id="SM01286"/>
    </source>
</evidence>
<dbReference type="InterPro" id="IPR048969">
    <property type="entry name" value="FACT_SPT16_C"/>
</dbReference>
<dbReference type="Gene3D" id="3.40.350.10">
    <property type="entry name" value="Creatinase/prolidase N-terminal domain"/>
    <property type="match status" value="1"/>
</dbReference>
<comment type="subcellular location">
    <subcellularLocation>
        <location evidence="11">Nucleus</location>
    </subcellularLocation>
    <subcellularLocation>
        <location evidence="11">Chromosome</location>
    </subcellularLocation>
</comment>
<dbReference type="Proteomes" id="UP001050691">
    <property type="component" value="Unassembled WGS sequence"/>
</dbReference>
<dbReference type="Pfam" id="PF08644">
    <property type="entry name" value="SPT16"/>
    <property type="match status" value="1"/>
</dbReference>
<sequence length="1074" mass="121490">MLVELNTKQYNDRVNLIYDAWTAAKNKEDYETLGDVDAILIVAGESSKEDEPVRKTTAFQAILLQTWLLGYEFPTTLILFTKDKIYFLCSPSKAKHLVQVEQSHPSVPIQIFVQPKPKDPPNDALANFLKVYRSCSKVGIIAKEKHTGKVIEEWEKALKEQGVKVESVDVAHCVSSFMAVKDDEEFKWMKTAANLSSTLLTHHVAVKLEQILDKETKITHQSFADQIEARIGSGDGERLPDTRVWSKGRGLTDVDWSSVEFVYTPVIQSQNTKEGYDLRASAESSNDNLAHKGILLVSLGMRYKSYCSNLGRTFMVDPSKEQEANYDMLLALQTELLNFMHDSVPARDVYNHALGYVREKKPDLEKYFLKSIGFGTGMEFRDSVYLLSPRNARKLRTGMVFCLSLGLQGLEDKSGKKYALSLIDTVRIGPERSVCLTEGIKSPKEFLFFFDEDPKKDVPPSKPKQALPTSVKNGKQAVPQKVAGTKVLRGKTRGAASEDTLEVQARLAAHQKTLHQQRQQDGLARWAGEEGDLTNKEGKQWKKFQSYRGEAGLPEMEDLKIFVDRKNLSVILPVNGFAATFHINTIKNASKSDEGDYTFLRINFQTPGQLAGKKEDTPFENPEATFIRSVSYRSPDGHRFDQLFKQITDLKKEVNKREQQRKAMADVVEQDSLIEVKGRRPLKLPEVFVRPALDGKRLPGEVELHQNGLRYVSPLGSQKIDILFSNIRHFFFQPCDHELLVIIHINLKSPIMIGKKKAHDVQFYREASDVQFDETGNRKRKFRYGDEDEIELEQAERKRRHTLNKEFNAFAEKCMEACSNSIGENLEVEIPFRELSFEGVPFRTNVRLQPTTDCLVHLTDPPFLVVTMSEIEIASLERVQFGLRQFDMILVFKDFKKAPLSINSIPSSQMDDVKHWLDSSDIPIMESRLNLNWGPIMKSINDDPYEFFLQGGWQVIGGGPGASDAESDLESESESDFVAEQEVLEESSSSNDDDESAYDGSDVSDDEGDSDMYDESEGDDWDELERKAAKSDKKRELNGKGHNSDAEADSDRPKKKPVAKSNGNKPTAKPVKKR</sequence>
<keyword evidence="3 11" id="KW-0235">DNA replication</keyword>
<evidence type="ECO:0000259" key="15">
    <source>
        <dbReference type="SMART" id="SM01287"/>
    </source>
</evidence>
<organism evidence="16 17">
    <name type="scientific">Clathrus columnatus</name>
    <dbReference type="NCBI Taxonomy" id="1419009"/>
    <lineage>
        <taxon>Eukaryota</taxon>
        <taxon>Fungi</taxon>
        <taxon>Dikarya</taxon>
        <taxon>Basidiomycota</taxon>
        <taxon>Agaricomycotina</taxon>
        <taxon>Agaricomycetes</taxon>
        <taxon>Phallomycetidae</taxon>
        <taxon>Phallales</taxon>
        <taxon>Clathraceae</taxon>
        <taxon>Clathrus</taxon>
    </lineage>
</organism>
<evidence type="ECO:0000259" key="13">
    <source>
        <dbReference type="SMART" id="SM01285"/>
    </source>
</evidence>
<keyword evidence="7 11" id="KW-0804">Transcription</keyword>
<dbReference type="FunFam" id="2.30.29.30:FF:000017">
    <property type="entry name" value="FACT complex subunit SPT16"/>
    <property type="match status" value="1"/>
</dbReference>
<dbReference type="SMART" id="SM01285">
    <property type="entry name" value="FACT-Spt16_Nlob"/>
    <property type="match status" value="1"/>
</dbReference>
<dbReference type="Gene3D" id="3.90.230.10">
    <property type="entry name" value="Creatinase/methionine aminopeptidase superfamily"/>
    <property type="match status" value="1"/>
</dbReference>
<name>A0AAV5AH60_9AGAM</name>
<gene>
    <name evidence="16" type="ORF">Clacol_006742</name>
</gene>
<dbReference type="FunFam" id="2.30.29.210:FF:000001">
    <property type="entry name" value="FACT complex subunit spt16"/>
    <property type="match status" value="1"/>
</dbReference>
<keyword evidence="5 11" id="KW-0805">Transcription regulation</keyword>
<evidence type="ECO:0000256" key="1">
    <source>
        <dbReference type="ARBA" id="ARBA00010779"/>
    </source>
</evidence>
<dbReference type="GO" id="GO:0006260">
    <property type="term" value="P:DNA replication"/>
    <property type="evidence" value="ECO:0007669"/>
    <property type="project" value="UniProtKB-KW"/>
</dbReference>
<evidence type="ECO:0000256" key="10">
    <source>
        <dbReference type="ARBA" id="ARBA00025370"/>
    </source>
</evidence>
<dbReference type="SMART" id="SM01286">
    <property type="entry name" value="SPT16"/>
    <property type="match status" value="1"/>
</dbReference>
<dbReference type="Pfam" id="PF24824">
    <property type="entry name" value="PH_SPT16"/>
    <property type="match status" value="1"/>
</dbReference>
<dbReference type="EMBL" id="BPWL01000007">
    <property type="protein sequence ID" value="GJJ12499.1"/>
    <property type="molecule type" value="Genomic_DNA"/>
</dbReference>
<comment type="similarity">
    <text evidence="1 11">Belongs to the peptidase M24 family. SPT16 subfamily.</text>
</comment>
<dbReference type="Pfam" id="PF14826">
    <property type="entry name" value="FACT-Spt16_Nlob"/>
    <property type="match status" value="1"/>
</dbReference>
<reference evidence="16" key="1">
    <citation type="submission" date="2021-10" db="EMBL/GenBank/DDBJ databases">
        <title>De novo Genome Assembly of Clathrus columnatus (Basidiomycota, Fungi) Using Illumina and Nanopore Sequence Data.</title>
        <authorList>
            <person name="Ogiso-Tanaka E."/>
            <person name="Itagaki H."/>
            <person name="Hosoya T."/>
            <person name="Hosaka K."/>
        </authorList>
    </citation>
    <scope>NUCLEOTIDE SEQUENCE</scope>
    <source>
        <strain evidence="16">MO-923</strain>
    </source>
</reference>
<feature type="region of interest" description="Disordered" evidence="12">
    <location>
        <begin position="959"/>
        <end position="1074"/>
    </location>
</feature>
<dbReference type="InterPro" id="IPR013719">
    <property type="entry name" value="RTT106/SPT16-like_middle_dom"/>
</dbReference>
<keyword evidence="6" id="KW-0175">Coiled coil</keyword>